<keyword evidence="2" id="KW-1185">Reference proteome</keyword>
<dbReference type="EMBL" id="BAAAVI010000059">
    <property type="protein sequence ID" value="GAA2897242.1"/>
    <property type="molecule type" value="Genomic_DNA"/>
</dbReference>
<dbReference type="RefSeq" id="WP_344978996.1">
    <property type="nucleotide sequence ID" value="NZ_BAAAVI010000059.1"/>
</dbReference>
<comment type="caution">
    <text evidence="1">The sequence shown here is derived from an EMBL/GenBank/DDBJ whole genome shotgun (WGS) entry which is preliminary data.</text>
</comment>
<proteinExistence type="predicted"/>
<dbReference type="Proteomes" id="UP001500831">
    <property type="component" value="Unassembled WGS sequence"/>
</dbReference>
<protein>
    <submittedName>
        <fullName evidence="1">Uncharacterized protein</fullName>
    </submittedName>
</protein>
<accession>A0ABP6INA9</accession>
<evidence type="ECO:0000313" key="2">
    <source>
        <dbReference type="Proteomes" id="UP001500831"/>
    </source>
</evidence>
<evidence type="ECO:0000313" key="1">
    <source>
        <dbReference type="EMBL" id="GAA2897242.1"/>
    </source>
</evidence>
<sequence>MKSILMSSQRGLASAQRNTVLPCGGQAILTVGAPAPVWRDKSVHFQVAAGRCAALVALPATGAAVLTLVDGDYAPTEHIENGGLRGPQPWRNPPVIN</sequence>
<gene>
    <name evidence="1" type="ORF">GCM10010517_62260</name>
</gene>
<organism evidence="1 2">
    <name type="scientific">Streptosporangium fragile</name>
    <dbReference type="NCBI Taxonomy" id="46186"/>
    <lineage>
        <taxon>Bacteria</taxon>
        <taxon>Bacillati</taxon>
        <taxon>Actinomycetota</taxon>
        <taxon>Actinomycetes</taxon>
        <taxon>Streptosporangiales</taxon>
        <taxon>Streptosporangiaceae</taxon>
        <taxon>Streptosporangium</taxon>
    </lineage>
</organism>
<name>A0ABP6INA9_9ACTN</name>
<reference evidence="2" key="1">
    <citation type="journal article" date="2019" name="Int. J. Syst. Evol. Microbiol.">
        <title>The Global Catalogue of Microorganisms (GCM) 10K type strain sequencing project: providing services to taxonomists for standard genome sequencing and annotation.</title>
        <authorList>
            <consortium name="The Broad Institute Genomics Platform"/>
            <consortium name="The Broad Institute Genome Sequencing Center for Infectious Disease"/>
            <person name="Wu L."/>
            <person name="Ma J."/>
        </authorList>
    </citation>
    <scope>NUCLEOTIDE SEQUENCE [LARGE SCALE GENOMIC DNA]</scope>
    <source>
        <strain evidence="2">JCM 6242</strain>
    </source>
</reference>